<feature type="compositionally biased region" description="Polar residues" evidence="1">
    <location>
        <begin position="25"/>
        <end position="39"/>
    </location>
</feature>
<sequence>MASPSKDTNIAPYRPSGIHSAVVDSYQSHGTSTKSGTESSAHDGNPPSLDSRLDDGWTLNSATSKPGQSSAISREAIEREHGGAAISALGKNGPMVHTAYLSTLDQPEYRDVKARRERLRANDPERLNDEDYTWGVIYSGVDPSSFRGTATQLSSMAHRMTGQNFDQLSKEVSYLNRAATLIESGQISLDGLRPFCQESRRAGRGWSTLSVDEESATPLELVHWRLHKEMGQIQIENAASGFKASQTPNSSTRKSKGKKKRGGKKVRELREAAQSSPSPVGESVVCDGASNETVAESEEGNND</sequence>
<accession>A0A1B9GVB3</accession>
<reference evidence="2 3" key="1">
    <citation type="submission" date="2013-07" db="EMBL/GenBank/DDBJ databases">
        <title>The Genome Sequence of Cryptococcus heveanensis BCC8398.</title>
        <authorList>
            <consortium name="The Broad Institute Genome Sequencing Platform"/>
            <person name="Cuomo C."/>
            <person name="Litvintseva A."/>
            <person name="Chen Y."/>
            <person name="Heitman J."/>
            <person name="Sun S."/>
            <person name="Springer D."/>
            <person name="Dromer F."/>
            <person name="Young S.K."/>
            <person name="Zeng Q."/>
            <person name="Gargeya S."/>
            <person name="Fitzgerald M."/>
            <person name="Abouelleil A."/>
            <person name="Alvarado L."/>
            <person name="Berlin A.M."/>
            <person name="Chapman S.B."/>
            <person name="Dewar J."/>
            <person name="Goldberg J."/>
            <person name="Griggs A."/>
            <person name="Gujja S."/>
            <person name="Hansen M."/>
            <person name="Howarth C."/>
            <person name="Imamovic A."/>
            <person name="Larimer J."/>
            <person name="McCowan C."/>
            <person name="Murphy C."/>
            <person name="Pearson M."/>
            <person name="Priest M."/>
            <person name="Roberts A."/>
            <person name="Saif S."/>
            <person name="Shea T."/>
            <person name="Sykes S."/>
            <person name="Wortman J."/>
            <person name="Nusbaum C."/>
            <person name="Birren B."/>
        </authorList>
    </citation>
    <scope>NUCLEOTIDE SEQUENCE [LARGE SCALE GENOMIC DNA]</scope>
    <source>
        <strain evidence="2 3">BCC8398</strain>
    </source>
</reference>
<feature type="region of interest" description="Disordered" evidence="1">
    <location>
        <begin position="1"/>
        <end position="72"/>
    </location>
</feature>
<organism evidence="2 3">
    <name type="scientific">Kwoniella heveanensis BCC8398</name>
    <dbReference type="NCBI Taxonomy" id="1296120"/>
    <lineage>
        <taxon>Eukaryota</taxon>
        <taxon>Fungi</taxon>
        <taxon>Dikarya</taxon>
        <taxon>Basidiomycota</taxon>
        <taxon>Agaricomycotina</taxon>
        <taxon>Tremellomycetes</taxon>
        <taxon>Tremellales</taxon>
        <taxon>Cryptococcaceae</taxon>
        <taxon>Kwoniella</taxon>
    </lineage>
</organism>
<feature type="region of interest" description="Disordered" evidence="1">
    <location>
        <begin position="239"/>
        <end position="303"/>
    </location>
</feature>
<gene>
    <name evidence="2" type="ORF">I316_03533</name>
</gene>
<proteinExistence type="predicted"/>
<protein>
    <submittedName>
        <fullName evidence="2">Uncharacterized protein</fullName>
    </submittedName>
</protein>
<evidence type="ECO:0000313" key="2">
    <source>
        <dbReference type="EMBL" id="OCF34986.1"/>
    </source>
</evidence>
<dbReference type="Proteomes" id="UP000092666">
    <property type="component" value="Unassembled WGS sequence"/>
</dbReference>
<feature type="compositionally biased region" description="Basic residues" evidence="1">
    <location>
        <begin position="253"/>
        <end position="264"/>
    </location>
</feature>
<evidence type="ECO:0000256" key="1">
    <source>
        <dbReference type="SAM" id="MobiDB-lite"/>
    </source>
</evidence>
<dbReference type="AlphaFoldDB" id="A0A1B9GVB3"/>
<feature type="compositionally biased region" description="Polar residues" evidence="1">
    <location>
        <begin position="58"/>
        <end position="72"/>
    </location>
</feature>
<name>A0A1B9GVB3_9TREE</name>
<evidence type="ECO:0000313" key="3">
    <source>
        <dbReference type="Proteomes" id="UP000092666"/>
    </source>
</evidence>
<dbReference type="EMBL" id="KV700123">
    <property type="protein sequence ID" value="OCF34986.1"/>
    <property type="molecule type" value="Genomic_DNA"/>
</dbReference>
<reference evidence="3" key="2">
    <citation type="submission" date="2013-12" db="EMBL/GenBank/DDBJ databases">
        <title>Evolution of pathogenesis and genome organization in the Tremellales.</title>
        <authorList>
            <person name="Cuomo C."/>
            <person name="Litvintseva A."/>
            <person name="Heitman J."/>
            <person name="Chen Y."/>
            <person name="Sun S."/>
            <person name="Springer D."/>
            <person name="Dromer F."/>
            <person name="Young S."/>
            <person name="Zeng Q."/>
            <person name="Chapman S."/>
            <person name="Gujja S."/>
            <person name="Saif S."/>
            <person name="Birren B."/>
        </authorList>
    </citation>
    <scope>NUCLEOTIDE SEQUENCE [LARGE SCALE GENOMIC DNA]</scope>
    <source>
        <strain evidence="3">BCC8398</strain>
    </source>
</reference>
<keyword evidence="3" id="KW-1185">Reference proteome</keyword>